<feature type="compositionally biased region" description="Basic residues" evidence="1">
    <location>
        <begin position="11"/>
        <end position="23"/>
    </location>
</feature>
<gene>
    <name evidence="2" type="ORF">DFH08DRAFT_804645</name>
</gene>
<feature type="region of interest" description="Disordered" evidence="1">
    <location>
        <begin position="1"/>
        <end position="24"/>
    </location>
</feature>
<dbReference type="AlphaFoldDB" id="A0AAD7A9R4"/>
<dbReference type="EMBL" id="JARIHO010000011">
    <property type="protein sequence ID" value="KAJ7353064.1"/>
    <property type="molecule type" value="Genomic_DNA"/>
</dbReference>
<accession>A0AAD7A9R4</accession>
<organism evidence="2 3">
    <name type="scientific">Mycena albidolilacea</name>
    <dbReference type="NCBI Taxonomy" id="1033008"/>
    <lineage>
        <taxon>Eukaryota</taxon>
        <taxon>Fungi</taxon>
        <taxon>Dikarya</taxon>
        <taxon>Basidiomycota</taxon>
        <taxon>Agaricomycotina</taxon>
        <taxon>Agaricomycetes</taxon>
        <taxon>Agaricomycetidae</taxon>
        <taxon>Agaricales</taxon>
        <taxon>Marasmiineae</taxon>
        <taxon>Mycenaceae</taxon>
        <taxon>Mycena</taxon>
    </lineage>
</organism>
<name>A0AAD7A9R4_9AGAR</name>
<proteinExistence type="predicted"/>
<dbReference type="Proteomes" id="UP001218218">
    <property type="component" value="Unassembled WGS sequence"/>
</dbReference>
<sequence length="170" mass="19338">MATRSQIFRTTPRRPFHRPHAQTHSRIPLNWQILEYAGPRKIGRTGRQSEVAQLISLSANPDSVTTQNPFQHPAPTGVWNREGYQVHANEQVEQERPNDSMPVNASIFALKILPLTMPSQASWSYVNEQLASLSINRFKIQILSGWVYVEHCNVNRAAEYYPSSLVSVMV</sequence>
<evidence type="ECO:0000313" key="2">
    <source>
        <dbReference type="EMBL" id="KAJ7353064.1"/>
    </source>
</evidence>
<evidence type="ECO:0000256" key="1">
    <source>
        <dbReference type="SAM" id="MobiDB-lite"/>
    </source>
</evidence>
<reference evidence="2" key="1">
    <citation type="submission" date="2023-03" db="EMBL/GenBank/DDBJ databases">
        <title>Massive genome expansion in bonnet fungi (Mycena s.s.) driven by repeated elements and novel gene families across ecological guilds.</title>
        <authorList>
            <consortium name="Lawrence Berkeley National Laboratory"/>
            <person name="Harder C.B."/>
            <person name="Miyauchi S."/>
            <person name="Viragh M."/>
            <person name="Kuo A."/>
            <person name="Thoen E."/>
            <person name="Andreopoulos B."/>
            <person name="Lu D."/>
            <person name="Skrede I."/>
            <person name="Drula E."/>
            <person name="Henrissat B."/>
            <person name="Morin E."/>
            <person name="Kohler A."/>
            <person name="Barry K."/>
            <person name="LaButti K."/>
            <person name="Morin E."/>
            <person name="Salamov A."/>
            <person name="Lipzen A."/>
            <person name="Mereny Z."/>
            <person name="Hegedus B."/>
            <person name="Baldrian P."/>
            <person name="Stursova M."/>
            <person name="Weitz H."/>
            <person name="Taylor A."/>
            <person name="Grigoriev I.V."/>
            <person name="Nagy L.G."/>
            <person name="Martin F."/>
            <person name="Kauserud H."/>
        </authorList>
    </citation>
    <scope>NUCLEOTIDE SEQUENCE</scope>
    <source>
        <strain evidence="2">CBHHK002</strain>
    </source>
</reference>
<keyword evidence="3" id="KW-1185">Reference proteome</keyword>
<comment type="caution">
    <text evidence="2">The sequence shown here is derived from an EMBL/GenBank/DDBJ whole genome shotgun (WGS) entry which is preliminary data.</text>
</comment>
<protein>
    <submittedName>
        <fullName evidence="2">Uncharacterized protein</fullName>
    </submittedName>
</protein>
<evidence type="ECO:0000313" key="3">
    <source>
        <dbReference type="Proteomes" id="UP001218218"/>
    </source>
</evidence>